<gene>
    <name evidence="7" type="ORF">B4U79_02645</name>
</gene>
<dbReference type="PANTHER" id="PTHR11003">
    <property type="entry name" value="POTASSIUM CHANNEL, SUBFAMILY K"/>
    <property type="match status" value="1"/>
</dbReference>
<dbReference type="GO" id="GO:0030322">
    <property type="term" value="P:stabilization of membrane potential"/>
    <property type="evidence" value="ECO:0007669"/>
    <property type="project" value="TreeGrafter"/>
</dbReference>
<comment type="subcellular location">
    <subcellularLocation>
        <location evidence="1">Membrane</location>
        <topology evidence="1">Multi-pass membrane protein</topology>
    </subcellularLocation>
</comment>
<proteinExistence type="predicted"/>
<comment type="caution">
    <text evidence="7">The sequence shown here is derived from an EMBL/GenBank/DDBJ whole genome shotgun (WGS) entry which is preliminary data.</text>
</comment>
<dbReference type="EMBL" id="NCKU01001560">
    <property type="protein sequence ID" value="RWS11813.1"/>
    <property type="molecule type" value="Genomic_DNA"/>
</dbReference>
<keyword evidence="3 6" id="KW-1133">Transmembrane helix</keyword>
<dbReference type="GO" id="GO:0015271">
    <property type="term" value="F:outward rectifier potassium channel activity"/>
    <property type="evidence" value="ECO:0007669"/>
    <property type="project" value="TreeGrafter"/>
</dbReference>
<protein>
    <submittedName>
        <fullName evidence="7">Uncharacterized protein</fullName>
    </submittedName>
</protein>
<name>A0A443R978_9ACAR</name>
<evidence type="ECO:0000313" key="8">
    <source>
        <dbReference type="Proteomes" id="UP000285301"/>
    </source>
</evidence>
<reference evidence="7 8" key="1">
    <citation type="journal article" date="2018" name="Gigascience">
        <title>Genomes of trombidid mites reveal novel predicted allergens and laterally-transferred genes associated with secondary metabolism.</title>
        <authorList>
            <person name="Dong X."/>
            <person name="Chaisiri K."/>
            <person name="Xia D."/>
            <person name="Armstrong S.D."/>
            <person name="Fang Y."/>
            <person name="Donnelly M.J."/>
            <person name="Kadowaki T."/>
            <person name="McGarry J.W."/>
            <person name="Darby A.C."/>
            <person name="Makepeace B.L."/>
        </authorList>
    </citation>
    <scope>NUCLEOTIDE SEQUENCE [LARGE SCALE GENOMIC DNA]</scope>
    <source>
        <strain evidence="7">UoL-WK</strain>
    </source>
</reference>
<dbReference type="Gene3D" id="1.10.287.70">
    <property type="match status" value="1"/>
</dbReference>
<keyword evidence="4 6" id="KW-0472">Membrane</keyword>
<dbReference type="PANTHER" id="PTHR11003:SF352">
    <property type="entry name" value="BCDNA.GH04802-RELATED"/>
    <property type="match status" value="1"/>
</dbReference>
<feature type="compositionally biased region" description="Basic and acidic residues" evidence="5">
    <location>
        <begin position="36"/>
        <end position="48"/>
    </location>
</feature>
<dbReference type="GO" id="GO:0022841">
    <property type="term" value="F:potassium ion leak channel activity"/>
    <property type="evidence" value="ECO:0007669"/>
    <property type="project" value="TreeGrafter"/>
</dbReference>
<evidence type="ECO:0000256" key="3">
    <source>
        <dbReference type="ARBA" id="ARBA00022989"/>
    </source>
</evidence>
<feature type="compositionally biased region" description="Polar residues" evidence="5">
    <location>
        <begin position="83"/>
        <end position="98"/>
    </location>
</feature>
<evidence type="ECO:0000256" key="1">
    <source>
        <dbReference type="ARBA" id="ARBA00004141"/>
    </source>
</evidence>
<evidence type="ECO:0000256" key="4">
    <source>
        <dbReference type="ARBA" id="ARBA00023136"/>
    </source>
</evidence>
<feature type="compositionally biased region" description="Polar residues" evidence="5">
    <location>
        <begin position="49"/>
        <end position="64"/>
    </location>
</feature>
<organism evidence="7 8">
    <name type="scientific">Dinothrombium tinctorium</name>
    <dbReference type="NCBI Taxonomy" id="1965070"/>
    <lineage>
        <taxon>Eukaryota</taxon>
        <taxon>Metazoa</taxon>
        <taxon>Ecdysozoa</taxon>
        <taxon>Arthropoda</taxon>
        <taxon>Chelicerata</taxon>
        <taxon>Arachnida</taxon>
        <taxon>Acari</taxon>
        <taxon>Acariformes</taxon>
        <taxon>Trombidiformes</taxon>
        <taxon>Prostigmata</taxon>
        <taxon>Anystina</taxon>
        <taxon>Parasitengona</taxon>
        <taxon>Trombidioidea</taxon>
        <taxon>Trombidiidae</taxon>
        <taxon>Dinothrombium</taxon>
    </lineage>
</organism>
<keyword evidence="2 6" id="KW-0812">Transmembrane</keyword>
<feature type="transmembrane region" description="Helical" evidence="6">
    <location>
        <begin position="201"/>
        <end position="226"/>
    </location>
</feature>
<evidence type="ECO:0000256" key="6">
    <source>
        <dbReference type="SAM" id="Phobius"/>
    </source>
</evidence>
<evidence type="ECO:0000313" key="7">
    <source>
        <dbReference type="EMBL" id="RWS11813.1"/>
    </source>
</evidence>
<dbReference type="GO" id="GO:0005886">
    <property type="term" value="C:plasma membrane"/>
    <property type="evidence" value="ECO:0007669"/>
    <property type="project" value="TreeGrafter"/>
</dbReference>
<sequence length="315" mass="36259">MEEQQSVIQTKPSEDKSDADAILAPDLAVDSTTNQSKEKVDESIDAKSRQSMVSEEQETQTRSLSPPARHKRRQRVKSEQHQQEPVNESDLSSPSTPSADFRPFDANRCEEAAKSKTSEVTLSATSDGKASPTTPYPSRPYSPTVVKKSERENNWLNRAQRHTHLFMERMRKWKVDHITGEEAKRRRYQRCNRVKHCLKVFLTHLFSTAGLCALTVVYSVLGAFIFQAIEKNSHVEEYEELVKFRNKTARELWLITERANYYFDKNMTLQFINKLTEYETELIKRVKENGLTGTNQTEWDFAGSLLFSLTVITTI</sequence>
<dbReference type="Proteomes" id="UP000285301">
    <property type="component" value="Unassembled WGS sequence"/>
</dbReference>
<feature type="compositionally biased region" description="Polar residues" evidence="5">
    <location>
        <begin position="118"/>
        <end position="128"/>
    </location>
</feature>
<keyword evidence="8" id="KW-1185">Reference proteome</keyword>
<feature type="non-terminal residue" evidence="7">
    <location>
        <position position="315"/>
    </location>
</feature>
<dbReference type="AlphaFoldDB" id="A0A443R978"/>
<accession>A0A443R978</accession>
<evidence type="ECO:0000256" key="2">
    <source>
        <dbReference type="ARBA" id="ARBA00022692"/>
    </source>
</evidence>
<feature type="compositionally biased region" description="Basic and acidic residues" evidence="5">
    <location>
        <begin position="102"/>
        <end position="117"/>
    </location>
</feature>
<dbReference type="InterPro" id="IPR003280">
    <property type="entry name" value="2pore_dom_K_chnl"/>
</dbReference>
<feature type="region of interest" description="Disordered" evidence="5">
    <location>
        <begin position="1"/>
        <end position="148"/>
    </location>
</feature>
<dbReference type="SUPFAM" id="SSF81324">
    <property type="entry name" value="Voltage-gated potassium channels"/>
    <property type="match status" value="1"/>
</dbReference>
<dbReference type="STRING" id="1965070.A0A443R978"/>
<feature type="compositionally biased region" description="Polar residues" evidence="5">
    <location>
        <begin position="1"/>
        <end position="11"/>
    </location>
</feature>
<evidence type="ECO:0000256" key="5">
    <source>
        <dbReference type="SAM" id="MobiDB-lite"/>
    </source>
</evidence>
<dbReference type="OrthoDB" id="297496at2759"/>